<keyword evidence="4" id="KW-1185">Reference proteome</keyword>
<accession>A0A1C0XD12</accession>
<organism evidence="3 5">
    <name type="scientific">Ralstonia pickettii</name>
    <name type="common">Burkholderia pickettii</name>
    <dbReference type="NCBI Taxonomy" id="329"/>
    <lineage>
        <taxon>Bacteria</taxon>
        <taxon>Pseudomonadati</taxon>
        <taxon>Pseudomonadota</taxon>
        <taxon>Betaproteobacteria</taxon>
        <taxon>Burkholderiales</taxon>
        <taxon>Burkholderiaceae</taxon>
        <taxon>Ralstonia</taxon>
    </lineage>
</organism>
<feature type="domain" description="CobQ/CobB/MinD/ParA nucleotide binding" evidence="1">
    <location>
        <begin position="6"/>
        <end position="181"/>
    </location>
</feature>
<dbReference type="InterPro" id="IPR050678">
    <property type="entry name" value="DNA_Partitioning_ATPase"/>
</dbReference>
<evidence type="ECO:0000313" key="5">
    <source>
        <dbReference type="Proteomes" id="UP001199322"/>
    </source>
</evidence>
<reference evidence="3" key="1">
    <citation type="submission" date="2018-06" db="EMBL/GenBank/DDBJ databases">
        <authorList>
            <person name="O'Rourke A."/>
        </authorList>
    </citation>
    <scope>NUCLEOTIDE SEQUENCE</scope>
    <source>
        <strain evidence="3">132550021-3</strain>
    </source>
</reference>
<dbReference type="InterPro" id="IPR027417">
    <property type="entry name" value="P-loop_NTPase"/>
</dbReference>
<evidence type="ECO:0000313" key="3">
    <source>
        <dbReference type="EMBL" id="MBX3892312.1"/>
    </source>
</evidence>
<comment type="caution">
    <text evidence="3">The sequence shown here is derived from an EMBL/GenBank/DDBJ whole genome shotgun (WGS) entry which is preliminary data.</text>
</comment>
<reference evidence="2 4" key="2">
    <citation type="submission" date="2023-07" db="EMBL/GenBank/DDBJ databases">
        <authorList>
            <person name="Peeters C."/>
        </authorList>
    </citation>
    <scope>NUCLEOTIDE SEQUENCE [LARGE SCALE GENOMIC DNA]</scope>
    <source>
        <strain evidence="2 4">R-38712</strain>
    </source>
</reference>
<dbReference type="EMBL" id="QGBI01000023">
    <property type="protein sequence ID" value="MBX3892312.1"/>
    <property type="molecule type" value="Genomic_DNA"/>
</dbReference>
<evidence type="ECO:0000313" key="2">
    <source>
        <dbReference type="EMBL" id="CAJ0732350.1"/>
    </source>
</evidence>
<dbReference type="OMA" id="WISRWHE"/>
<dbReference type="AlphaFoldDB" id="A0A1C0XD12"/>
<dbReference type="PANTHER" id="PTHR13696:SF96">
    <property type="entry name" value="COBQ_COBB_MIND_PARA NUCLEOTIDE BINDING DOMAIN-CONTAINING PROTEIN"/>
    <property type="match status" value="1"/>
</dbReference>
<dbReference type="SUPFAM" id="SSF52540">
    <property type="entry name" value="P-loop containing nucleoside triphosphate hydrolases"/>
    <property type="match status" value="1"/>
</dbReference>
<sequence>MSAFTIAIANQKGGVGKTTLSLNLASAFQSGGTDVALVDADPQNTSLRWATSGEEPLKISVASLAPAGSKIGNEIQKLQGKYDLVVVDCPGNLEDPRTPEVLGIADFCLIPMGPSPADLFSTLAMINEIKNIKRRINPELASALMLNNINGRTRMREEILSLLNQQDVGTHLLQSQIAQREIYRQLFALGTTAHECGRYMKGLKEARAEIESLVLELTQHITQSRSQKVENV</sequence>
<dbReference type="CDD" id="cd02042">
    <property type="entry name" value="ParAB_family"/>
    <property type="match status" value="1"/>
</dbReference>
<dbReference type="RefSeq" id="WP_012435608.1">
    <property type="nucleotide sequence ID" value="NZ_CATWFT010000027.1"/>
</dbReference>
<dbReference type="PIRSF" id="PIRSF009320">
    <property type="entry name" value="Nuc_binding_HP_1000"/>
    <property type="match status" value="1"/>
</dbReference>
<protein>
    <submittedName>
        <fullName evidence="3">ParA family protein</fullName>
    </submittedName>
</protein>
<dbReference type="InterPro" id="IPR002586">
    <property type="entry name" value="CobQ/CobB/MinD/ParA_Nub-bd_dom"/>
</dbReference>
<dbReference type="PANTHER" id="PTHR13696">
    <property type="entry name" value="P-LOOP CONTAINING NUCLEOSIDE TRIPHOSPHATE HYDROLASE"/>
    <property type="match status" value="1"/>
</dbReference>
<dbReference type="Proteomes" id="UP001199322">
    <property type="component" value="Unassembled WGS sequence"/>
</dbReference>
<evidence type="ECO:0000313" key="4">
    <source>
        <dbReference type="Proteomes" id="UP001189303"/>
    </source>
</evidence>
<dbReference type="Gene3D" id="3.40.50.300">
    <property type="entry name" value="P-loop containing nucleotide triphosphate hydrolases"/>
    <property type="match status" value="1"/>
</dbReference>
<dbReference type="Proteomes" id="UP001189303">
    <property type="component" value="Unassembled WGS sequence"/>
</dbReference>
<name>A0A1C0XD12_RALPI</name>
<dbReference type="EMBL" id="CATWFT010000027">
    <property type="protein sequence ID" value="CAJ0732350.1"/>
    <property type="molecule type" value="Genomic_DNA"/>
</dbReference>
<dbReference type="OrthoDB" id="69313at2"/>
<evidence type="ECO:0000259" key="1">
    <source>
        <dbReference type="Pfam" id="PF01656"/>
    </source>
</evidence>
<proteinExistence type="predicted"/>
<dbReference type="Pfam" id="PF01656">
    <property type="entry name" value="CbiA"/>
    <property type="match status" value="1"/>
</dbReference>
<gene>
    <name evidence="3" type="ORF">DEE74_20815</name>
    <name evidence="2" type="ORF">R38712_04986</name>
</gene>